<proteinExistence type="inferred from homology"/>
<dbReference type="InterPro" id="IPR004846">
    <property type="entry name" value="T2SS/T3SS_dom"/>
</dbReference>
<dbReference type="InterPro" id="IPR038591">
    <property type="entry name" value="NolW-like_sf"/>
</dbReference>
<keyword evidence="5" id="KW-0813">Transport</keyword>
<evidence type="ECO:0000313" key="8">
    <source>
        <dbReference type="EMBL" id="HJF69155.1"/>
    </source>
</evidence>
<dbReference type="PROSITE" id="PS00875">
    <property type="entry name" value="T2SP_D"/>
    <property type="match status" value="1"/>
</dbReference>
<keyword evidence="3" id="KW-0472">Membrane</keyword>
<dbReference type="InterPro" id="IPR005644">
    <property type="entry name" value="NolW-like"/>
</dbReference>
<dbReference type="InterPro" id="IPR004845">
    <property type="entry name" value="T2SS_GspD_CS"/>
</dbReference>
<evidence type="ECO:0000259" key="6">
    <source>
        <dbReference type="Pfam" id="PF00263"/>
    </source>
</evidence>
<gene>
    <name evidence="8" type="ORF">K8V05_00190</name>
</gene>
<sequence>MIKMIMNIRIFGMVCILLFCCFVVRGQAGEPKVCLDSVRVRLERAARLDSTYFSEIDLSVGHLSIGELFRNIARVHGVNLCVKVDEGRMVTCNFNRARLVDLLYFLCREYNLELDVVGNIISLSEPIPLVAIPREPKVETDSTKKRLYYDLLDDELVVVMKRVTALTGEHVVIPKSLYGNRVSGYSAGLPVREAIRTLASVNGLEIEQDKNGVWRFEAPLPPVGGNPALASSYVKRRNFTPDQVNVDSTGRVSVSLNRGNIHDVVLEIFERLGMSRLFLTSLDQQTSVFVKDVDVPTLLNVLFAGTPFTYQVEGGIYIFGSTTKDKTLVTTRVVPLRYRTVDKVVELIPTALKPAGTQVQMFAEQNSIIVSGTSRQVELVERFLESIDQSVPLVTIEVLIVDSKKSVIHEVGIEAGIGKDGPATTAGTLSPGVNMSLSATSINRLINSFNGFGSINLGKVTPDFYMSLQALEATGNIELRSTPKLSTLNGHSATLKSGETKYYKEVQTNYYGSQTPVPSESYTWKPVEANLKLDITPFVSRDGKITLQVKIEQSQFTEREGKIDEEAPPGAVTRSFESQVQVRDGEMVLLGGIDNNTREKSSSGIPFIARIPVLKWLFGKTKNNKVDQKLNVFIKPSVIY</sequence>
<reference evidence="8" key="1">
    <citation type="journal article" date="2021" name="PeerJ">
        <title>Extensive microbial diversity within the chicken gut microbiome revealed by metagenomics and culture.</title>
        <authorList>
            <person name="Gilroy R."/>
            <person name="Ravi A."/>
            <person name="Getino M."/>
            <person name="Pursley I."/>
            <person name="Horton D.L."/>
            <person name="Alikhan N.F."/>
            <person name="Baker D."/>
            <person name="Gharbi K."/>
            <person name="Hall N."/>
            <person name="Watson M."/>
            <person name="Adriaenssens E.M."/>
            <person name="Foster-Nyarko E."/>
            <person name="Jarju S."/>
            <person name="Secka A."/>
            <person name="Antonio M."/>
            <person name="Oren A."/>
            <person name="Chaudhuri R.R."/>
            <person name="La Ragione R."/>
            <person name="Hildebrand F."/>
            <person name="Pallen M.J."/>
        </authorList>
    </citation>
    <scope>NUCLEOTIDE SEQUENCE</scope>
    <source>
        <strain evidence="8">6966</strain>
    </source>
</reference>
<dbReference type="EMBL" id="DYVS01000002">
    <property type="protein sequence ID" value="HJF69155.1"/>
    <property type="molecule type" value="Genomic_DNA"/>
</dbReference>
<dbReference type="GO" id="GO:0015627">
    <property type="term" value="C:type II protein secretion system complex"/>
    <property type="evidence" value="ECO:0007669"/>
    <property type="project" value="TreeGrafter"/>
</dbReference>
<evidence type="ECO:0000256" key="1">
    <source>
        <dbReference type="ARBA" id="ARBA00004370"/>
    </source>
</evidence>
<evidence type="ECO:0000256" key="2">
    <source>
        <dbReference type="ARBA" id="ARBA00022729"/>
    </source>
</evidence>
<name>A0A921KWZ3_9BACT</name>
<evidence type="ECO:0000256" key="5">
    <source>
        <dbReference type="RuleBase" id="RU004004"/>
    </source>
</evidence>
<accession>A0A921KWZ3</accession>
<dbReference type="Pfam" id="PF00263">
    <property type="entry name" value="Secretin"/>
    <property type="match status" value="1"/>
</dbReference>
<dbReference type="Gene3D" id="3.30.1370.120">
    <property type="match status" value="1"/>
</dbReference>
<keyword evidence="2" id="KW-0732">Signal</keyword>
<dbReference type="InterPro" id="IPR001775">
    <property type="entry name" value="GspD/PilQ"/>
</dbReference>
<dbReference type="GO" id="GO:0009279">
    <property type="term" value="C:cell outer membrane"/>
    <property type="evidence" value="ECO:0007669"/>
    <property type="project" value="UniProtKB-SubCell"/>
</dbReference>
<dbReference type="PANTHER" id="PTHR30332:SF24">
    <property type="entry name" value="SECRETIN GSPD-RELATED"/>
    <property type="match status" value="1"/>
</dbReference>
<dbReference type="Proteomes" id="UP000742098">
    <property type="component" value="Unassembled WGS sequence"/>
</dbReference>
<dbReference type="AlphaFoldDB" id="A0A921KWZ3"/>
<evidence type="ECO:0000313" key="9">
    <source>
        <dbReference type="Proteomes" id="UP000742098"/>
    </source>
</evidence>
<comment type="subcellular location">
    <subcellularLocation>
        <location evidence="5">Cell outer membrane</location>
    </subcellularLocation>
    <subcellularLocation>
        <location evidence="1">Membrane</location>
    </subcellularLocation>
</comment>
<dbReference type="PANTHER" id="PTHR30332">
    <property type="entry name" value="PROBABLE GENERAL SECRETION PATHWAY PROTEIN D"/>
    <property type="match status" value="1"/>
</dbReference>
<evidence type="ECO:0000259" key="7">
    <source>
        <dbReference type="Pfam" id="PF03958"/>
    </source>
</evidence>
<protein>
    <submittedName>
        <fullName evidence="8">Type II secretion system protein GspD</fullName>
    </submittedName>
</protein>
<organism evidence="8 9">
    <name type="scientific">Butyricimonas virosa</name>
    <dbReference type="NCBI Taxonomy" id="544645"/>
    <lineage>
        <taxon>Bacteria</taxon>
        <taxon>Pseudomonadati</taxon>
        <taxon>Bacteroidota</taxon>
        <taxon>Bacteroidia</taxon>
        <taxon>Bacteroidales</taxon>
        <taxon>Odoribacteraceae</taxon>
        <taxon>Butyricimonas</taxon>
    </lineage>
</organism>
<evidence type="ECO:0000256" key="3">
    <source>
        <dbReference type="ARBA" id="ARBA00023136"/>
    </source>
</evidence>
<dbReference type="Pfam" id="PF03958">
    <property type="entry name" value="Secretin_N"/>
    <property type="match status" value="1"/>
</dbReference>
<dbReference type="GO" id="GO:0009306">
    <property type="term" value="P:protein secretion"/>
    <property type="evidence" value="ECO:0007669"/>
    <property type="project" value="InterPro"/>
</dbReference>
<dbReference type="InterPro" id="IPR050810">
    <property type="entry name" value="Bact_Secretion_Sys_Channel"/>
</dbReference>
<comment type="caution">
    <text evidence="8">The sequence shown here is derived from an EMBL/GenBank/DDBJ whole genome shotgun (WGS) entry which is preliminary data.</text>
</comment>
<dbReference type="PRINTS" id="PR00811">
    <property type="entry name" value="BCTERIALGSPD"/>
</dbReference>
<feature type="domain" description="NolW-like" evidence="7">
    <location>
        <begin position="331"/>
        <end position="390"/>
    </location>
</feature>
<feature type="domain" description="Type II/III secretion system secretin-like" evidence="6">
    <location>
        <begin position="470"/>
        <end position="639"/>
    </location>
</feature>
<comment type="similarity">
    <text evidence="4">Belongs to the bacterial secretin family.</text>
</comment>
<evidence type="ECO:0000256" key="4">
    <source>
        <dbReference type="RuleBase" id="RU004003"/>
    </source>
</evidence>
<reference evidence="8" key="2">
    <citation type="submission" date="2021-09" db="EMBL/GenBank/DDBJ databases">
        <authorList>
            <person name="Gilroy R."/>
        </authorList>
    </citation>
    <scope>NUCLEOTIDE SEQUENCE</scope>
    <source>
        <strain evidence="8">6966</strain>
    </source>
</reference>